<dbReference type="Gene3D" id="1.10.4080.10">
    <property type="entry name" value="ADP-ribosylation/Crystallin J1"/>
    <property type="match status" value="1"/>
</dbReference>
<dbReference type="GO" id="GO:0046872">
    <property type="term" value="F:metal ion binding"/>
    <property type="evidence" value="ECO:0007669"/>
    <property type="project" value="UniProtKB-KW"/>
</dbReference>
<dbReference type="SUPFAM" id="SSF101478">
    <property type="entry name" value="ADP-ribosylglycohydrolase"/>
    <property type="match status" value="1"/>
</dbReference>
<dbReference type="AlphaFoldDB" id="A0AAE4Z986"/>
<evidence type="ECO:0008006" key="6">
    <source>
        <dbReference type="Google" id="ProtNLM"/>
    </source>
</evidence>
<name>A0AAE4Z986_9BACT</name>
<dbReference type="InterPro" id="IPR005502">
    <property type="entry name" value="Ribosyl_crysJ1"/>
</dbReference>
<gene>
    <name evidence="4" type="ORF">GWO12_11000</name>
</gene>
<keyword evidence="2" id="KW-0378">Hydrolase</keyword>
<evidence type="ECO:0000313" key="5">
    <source>
        <dbReference type="Proteomes" id="UP000702544"/>
    </source>
</evidence>
<feature type="binding site" evidence="3">
    <location>
        <position position="274"/>
    </location>
    <ligand>
        <name>Mg(2+)</name>
        <dbReference type="ChEBI" id="CHEBI:18420"/>
        <label>1</label>
    </ligand>
</feature>
<reference evidence="4 5" key="1">
    <citation type="submission" date="2020-01" db="EMBL/GenBank/DDBJ databases">
        <title>Genomes assembled from Gulf of Kutch pelagic sediment metagenomes.</title>
        <authorList>
            <person name="Chandrashekar M."/>
            <person name="Mahajan M.S."/>
            <person name="Dave K.J."/>
            <person name="Vatsa P."/>
            <person name="Nathani N.M."/>
        </authorList>
    </citation>
    <scope>NUCLEOTIDE SEQUENCE [LARGE SCALE GENOMIC DNA]</scope>
    <source>
        <strain evidence="4">KS3-K002</strain>
    </source>
</reference>
<dbReference type="GO" id="GO:0016787">
    <property type="term" value="F:hydrolase activity"/>
    <property type="evidence" value="ECO:0007669"/>
    <property type="project" value="UniProtKB-KW"/>
</dbReference>
<dbReference type="Pfam" id="PF03747">
    <property type="entry name" value="ADP_ribosyl_GH"/>
    <property type="match status" value="1"/>
</dbReference>
<feature type="binding site" evidence="3">
    <location>
        <position position="276"/>
    </location>
    <ligand>
        <name>Mg(2+)</name>
        <dbReference type="ChEBI" id="CHEBI:18420"/>
        <label>1</label>
    </ligand>
</feature>
<organism evidence="4 5">
    <name type="scientific">Candidatus Kutchimonas denitrificans</name>
    <dbReference type="NCBI Taxonomy" id="3056748"/>
    <lineage>
        <taxon>Bacteria</taxon>
        <taxon>Pseudomonadati</taxon>
        <taxon>Gemmatimonadota</taxon>
        <taxon>Gemmatimonadia</taxon>
        <taxon>Candidatus Palauibacterales</taxon>
        <taxon>Candidatus Palauibacteraceae</taxon>
        <taxon>Candidatus Kutchimonas</taxon>
    </lineage>
</organism>
<protein>
    <recommendedName>
        <fullName evidence="6">ADP-ribosylglycohydrolase</fullName>
    </recommendedName>
</protein>
<evidence type="ECO:0000313" key="4">
    <source>
        <dbReference type="EMBL" id="NIR75619.1"/>
    </source>
</evidence>
<accession>A0AAE4Z986</accession>
<dbReference type="EMBL" id="JAACAK010000085">
    <property type="protein sequence ID" value="NIR75619.1"/>
    <property type="molecule type" value="Genomic_DNA"/>
</dbReference>
<dbReference type="Proteomes" id="UP000702544">
    <property type="component" value="Unassembled WGS sequence"/>
</dbReference>
<comment type="caution">
    <text evidence="4">The sequence shown here is derived from an EMBL/GenBank/DDBJ whole genome shotgun (WGS) entry which is preliminary data.</text>
</comment>
<dbReference type="InterPro" id="IPR036705">
    <property type="entry name" value="Ribosyl_crysJ1_sf"/>
</dbReference>
<dbReference type="PANTHER" id="PTHR16222:SF24">
    <property type="entry name" value="ADP-RIBOSYLHYDROLASE ARH3"/>
    <property type="match status" value="1"/>
</dbReference>
<comment type="similarity">
    <text evidence="1">Belongs to the ADP-ribosylglycohydrolase family.</text>
</comment>
<evidence type="ECO:0000256" key="1">
    <source>
        <dbReference type="ARBA" id="ARBA00010702"/>
    </source>
</evidence>
<sequence>MEPLLRFLEPATEPLDGGTARDRYRGALLGLGVGNVLGGPLEGYSAAQIERAIPGGVRDVHPREVGAPWDDDVAQAIELAEALLEPEFDPDAYLQRLVRWLEEGGRGIGRQTFQVLSRARAGARGTEAARTVWEESGRQAAGNGAVMRCAPVGLRWRRDPVRLVEDAGHQARVTHYDPRCVWTAVSTCAALAHALAGTHWTLHELADGLSQAGAPDEVGTAVRLAATGDLAELRLDEPYSMGYTIRTMTAGLWAFLNARSYEQTVLAVINAGGDTDTNGAVAGAMLGARYGASAIPERWLGALPDRAGMERLADRLLEAASV</sequence>
<dbReference type="PANTHER" id="PTHR16222">
    <property type="entry name" value="ADP-RIBOSYLGLYCOHYDROLASE"/>
    <property type="match status" value="1"/>
</dbReference>
<dbReference type="InterPro" id="IPR050792">
    <property type="entry name" value="ADP-ribosylglycohydrolase"/>
</dbReference>
<keyword evidence="3" id="KW-0479">Metal-binding</keyword>
<feature type="binding site" evidence="3">
    <location>
        <position position="277"/>
    </location>
    <ligand>
        <name>Mg(2+)</name>
        <dbReference type="ChEBI" id="CHEBI:18420"/>
        <label>1</label>
    </ligand>
</feature>
<feature type="binding site" evidence="3">
    <location>
        <position position="71"/>
    </location>
    <ligand>
        <name>Mg(2+)</name>
        <dbReference type="ChEBI" id="CHEBI:18420"/>
        <label>1</label>
    </ligand>
</feature>
<evidence type="ECO:0000256" key="2">
    <source>
        <dbReference type="ARBA" id="ARBA00022801"/>
    </source>
</evidence>
<keyword evidence="3" id="KW-0460">Magnesium</keyword>
<proteinExistence type="inferred from homology"/>
<feature type="binding site" evidence="3">
    <location>
        <position position="72"/>
    </location>
    <ligand>
        <name>Mg(2+)</name>
        <dbReference type="ChEBI" id="CHEBI:18420"/>
        <label>1</label>
    </ligand>
</feature>
<evidence type="ECO:0000256" key="3">
    <source>
        <dbReference type="PIRSR" id="PIRSR605502-1"/>
    </source>
</evidence>
<comment type="cofactor">
    <cofactor evidence="3">
        <name>Mg(2+)</name>
        <dbReference type="ChEBI" id="CHEBI:18420"/>
    </cofactor>
    <text evidence="3">Binds 2 magnesium ions per subunit.</text>
</comment>